<name>A0A8J2YJQ1_9BACL</name>
<dbReference type="AlphaFoldDB" id="A0A8J2YJQ1"/>
<dbReference type="RefSeq" id="WP_188695462.1">
    <property type="nucleotide sequence ID" value="NZ_BMIR01000014.1"/>
</dbReference>
<reference evidence="1" key="2">
    <citation type="submission" date="2020-09" db="EMBL/GenBank/DDBJ databases">
        <authorList>
            <person name="Sun Q."/>
            <person name="Zhou Y."/>
        </authorList>
    </citation>
    <scope>NUCLEOTIDE SEQUENCE</scope>
    <source>
        <strain evidence="1">CGMCC 1.15371</strain>
    </source>
</reference>
<evidence type="ECO:0000313" key="1">
    <source>
        <dbReference type="EMBL" id="GGE47938.1"/>
    </source>
</evidence>
<dbReference type="Proteomes" id="UP000628775">
    <property type="component" value="Unassembled WGS sequence"/>
</dbReference>
<keyword evidence="2" id="KW-1185">Reference proteome</keyword>
<comment type="caution">
    <text evidence="1">The sequence shown here is derived from an EMBL/GenBank/DDBJ whole genome shotgun (WGS) entry which is preliminary data.</text>
</comment>
<proteinExistence type="predicted"/>
<accession>A0A8J2YJQ1</accession>
<reference evidence="1" key="1">
    <citation type="journal article" date="2014" name="Int. J. Syst. Evol. Microbiol.">
        <title>Complete genome sequence of Corynebacterium casei LMG S-19264T (=DSM 44701T), isolated from a smear-ripened cheese.</title>
        <authorList>
            <consortium name="US DOE Joint Genome Institute (JGI-PGF)"/>
            <person name="Walter F."/>
            <person name="Albersmeier A."/>
            <person name="Kalinowski J."/>
            <person name="Ruckert C."/>
        </authorList>
    </citation>
    <scope>NUCLEOTIDE SEQUENCE</scope>
    <source>
        <strain evidence="1">CGMCC 1.15371</strain>
    </source>
</reference>
<organism evidence="1 2">
    <name type="scientific">Pullulanibacillus camelliae</name>
    <dbReference type="NCBI Taxonomy" id="1707096"/>
    <lineage>
        <taxon>Bacteria</taxon>
        <taxon>Bacillati</taxon>
        <taxon>Bacillota</taxon>
        <taxon>Bacilli</taxon>
        <taxon>Bacillales</taxon>
        <taxon>Sporolactobacillaceae</taxon>
        <taxon>Pullulanibacillus</taxon>
    </lineage>
</organism>
<dbReference type="EMBL" id="BMIR01000014">
    <property type="protein sequence ID" value="GGE47938.1"/>
    <property type="molecule type" value="Genomic_DNA"/>
</dbReference>
<evidence type="ECO:0000313" key="2">
    <source>
        <dbReference type="Proteomes" id="UP000628775"/>
    </source>
</evidence>
<gene>
    <name evidence="1" type="ORF">GCM10011391_28390</name>
</gene>
<sequence>MKPIEIPYSPQRFDQWRLSQVGGEIVFDKRGLPKFRFKTRQQLNQYMKLNKERGLQHA</sequence>
<protein>
    <submittedName>
        <fullName evidence="1">Uncharacterized protein</fullName>
    </submittedName>
</protein>